<sequence length="977" mass="102047">MPHKPSHLVALLSASALGILSLSSVAQAAILRPLAIHRPGDSHLPTTPAYKASAVTEDFKALTSSPRAHTVDVVVDSPARIQALAAYSQAVSQPGSPDYHQFLTPQELDRAFGPTPAMIRQARASMTAAGWRVTGIKGLVATATVPNSKANPGLPVSPDIWSMSGLAPHGVIRRSAIGGLAPKAALSLAGENFHQPPVATQTETDAAIGDTVTVMSWNPNIKGSLPAGLPFNVFVTVQDPQGNLLPIQSISHVGDTANLVGYYEPQAMPGSSNTLWQVPLAAVRDVSSGDTLSLSVTLQSGQTLQGQFPLPTFTGSATALSPLDGQQLNTIAGVANPPAKPATVALFAIGTPPSLSDVTSYLDQNPSTTSAPIVNFVYADGASASEYGNSSDSEESQVDLEAVAGAAPGVKIQDFIFPENDAADPLISFLSDLSQQQVAKIASISYGFFGEDPATLTTLMNALTAEGVTVLEASGDQGAWDSGSDPGPVGLSSLEQIPSVLSVGGLDIAAPATLDSNGNTKQITGPAVVRAWGGDYLNGIPVNVAQSYTNADAASSGGYSTTTPVPSWQEGLLPSSAPGLGVPIISALAGYPALSGFFQGQNAPFLGTSVASPLTAGWLADVEADLGVASTGLGNLNPLLVKAAQDDPKIFTQALWGSNGAYSVTSSQPGTWNPVTGLGMVNWGAFTQDYNGLSPQTHPAVTLQMPGQSFALQPTTVSATATGMLNPRYEFWVEYPTGWWFWGGQPASKSSVSFRPSVPGSYLVRVKVTSDNGVTITKNVTLNVTSKTPMVDGLKLTSNPPWLRASAGSTVTFHAAAADTGTHPWYIYWLRGPYGVNHIVQGYAANSNLVLRNLKPGSYLVTAKALDMAQVQAKHWGQAFHTTRVLYVDSWVSALTPRSAPRGRLLTLRAAAHNITHPLYQFVVKEPNGTTISSPHNMARNFWSFIPSQPGTYHIIIYSKDGGAQQAISTSTAITVY</sequence>
<dbReference type="SUPFAM" id="SSF54897">
    <property type="entry name" value="Protease propeptides/inhibitors"/>
    <property type="match status" value="1"/>
</dbReference>
<dbReference type="Gene3D" id="3.40.50.200">
    <property type="entry name" value="Peptidase S8/S53 domain"/>
    <property type="match status" value="1"/>
</dbReference>
<feature type="signal peptide" evidence="8">
    <location>
        <begin position="1"/>
        <end position="28"/>
    </location>
</feature>
<evidence type="ECO:0000256" key="4">
    <source>
        <dbReference type="ARBA" id="ARBA00022801"/>
    </source>
</evidence>
<accession>A0A7Y0Q4I3</accession>
<gene>
    <name evidence="10" type="ORF">HIJ39_13140</name>
</gene>
<dbReference type="InterPro" id="IPR036852">
    <property type="entry name" value="Peptidase_S8/S53_dom_sf"/>
</dbReference>
<keyword evidence="6" id="KW-0106">Calcium</keyword>
<dbReference type="SUPFAM" id="SSF49299">
    <property type="entry name" value="PKD domain"/>
    <property type="match status" value="1"/>
</dbReference>
<dbReference type="PANTHER" id="PTHR14218:SF15">
    <property type="entry name" value="TRIPEPTIDYL-PEPTIDASE 1"/>
    <property type="match status" value="1"/>
</dbReference>
<dbReference type="AlphaFoldDB" id="A0A7Y0Q4I3"/>
<evidence type="ECO:0000256" key="1">
    <source>
        <dbReference type="ARBA" id="ARBA00001913"/>
    </source>
</evidence>
<dbReference type="PANTHER" id="PTHR14218">
    <property type="entry name" value="PROTEASE S8 TRIPEPTIDYL PEPTIDASE I CLN2"/>
    <property type="match status" value="1"/>
</dbReference>
<feature type="domain" description="Peptidase S53" evidence="9">
    <location>
        <begin position="319"/>
        <end position="693"/>
    </location>
</feature>
<evidence type="ECO:0000313" key="11">
    <source>
        <dbReference type="Proteomes" id="UP000533476"/>
    </source>
</evidence>
<evidence type="ECO:0000256" key="3">
    <source>
        <dbReference type="ARBA" id="ARBA00022723"/>
    </source>
</evidence>
<name>A0A7Y0Q4I3_9FIRM</name>
<evidence type="ECO:0000256" key="7">
    <source>
        <dbReference type="ARBA" id="ARBA00023145"/>
    </source>
</evidence>
<evidence type="ECO:0000256" key="6">
    <source>
        <dbReference type="ARBA" id="ARBA00022837"/>
    </source>
</evidence>
<keyword evidence="11" id="KW-1185">Reference proteome</keyword>
<dbReference type="GO" id="GO:0046872">
    <property type="term" value="F:metal ion binding"/>
    <property type="evidence" value="ECO:0007669"/>
    <property type="project" value="UniProtKB-KW"/>
</dbReference>
<proteinExistence type="predicted"/>
<comment type="caution">
    <text evidence="10">The sequence shown here is derived from an EMBL/GenBank/DDBJ whole genome shotgun (WGS) entry which is preliminary data.</text>
</comment>
<dbReference type="EMBL" id="JABBVZ010000046">
    <property type="protein sequence ID" value="NMP23284.1"/>
    <property type="molecule type" value="Genomic_DNA"/>
</dbReference>
<keyword evidence="3" id="KW-0479">Metal-binding</keyword>
<evidence type="ECO:0000256" key="5">
    <source>
        <dbReference type="ARBA" id="ARBA00022825"/>
    </source>
</evidence>
<dbReference type="Pfam" id="PF09286">
    <property type="entry name" value="Pro-kuma_activ"/>
    <property type="match status" value="1"/>
</dbReference>
<dbReference type="InterPro" id="IPR050819">
    <property type="entry name" value="Tripeptidyl-peptidase_I"/>
</dbReference>
<feature type="chain" id="PRO_5031407087" evidence="8">
    <location>
        <begin position="29"/>
        <end position="977"/>
    </location>
</feature>
<dbReference type="GO" id="GO:0006508">
    <property type="term" value="P:proteolysis"/>
    <property type="evidence" value="ECO:0007669"/>
    <property type="project" value="UniProtKB-KW"/>
</dbReference>
<dbReference type="RefSeq" id="WP_169100418.1">
    <property type="nucleotide sequence ID" value="NZ_JABBVZ010000046.1"/>
</dbReference>
<protein>
    <submittedName>
        <fullName evidence="10">Peptidase S53</fullName>
    </submittedName>
</protein>
<comment type="cofactor">
    <cofactor evidence="1">
        <name>Ca(2+)</name>
        <dbReference type="ChEBI" id="CHEBI:29108"/>
    </cofactor>
</comment>
<dbReference type="SUPFAM" id="SSF52743">
    <property type="entry name" value="Subtilisin-like"/>
    <property type="match status" value="1"/>
</dbReference>
<evidence type="ECO:0000256" key="8">
    <source>
        <dbReference type="SAM" id="SignalP"/>
    </source>
</evidence>
<dbReference type="InterPro" id="IPR030400">
    <property type="entry name" value="Sedolisin_dom"/>
</dbReference>
<dbReference type="InterPro" id="IPR035986">
    <property type="entry name" value="PKD_dom_sf"/>
</dbReference>
<keyword evidence="8" id="KW-0732">Signal</keyword>
<organism evidence="10 11">
    <name type="scientific">Sulfobacillus harzensis</name>
    <dbReference type="NCBI Taxonomy" id="2729629"/>
    <lineage>
        <taxon>Bacteria</taxon>
        <taxon>Bacillati</taxon>
        <taxon>Bacillota</taxon>
        <taxon>Clostridia</taxon>
        <taxon>Eubacteriales</taxon>
        <taxon>Clostridiales Family XVII. Incertae Sedis</taxon>
        <taxon>Sulfobacillus</taxon>
    </lineage>
</organism>
<dbReference type="GO" id="GO:0004252">
    <property type="term" value="F:serine-type endopeptidase activity"/>
    <property type="evidence" value="ECO:0007669"/>
    <property type="project" value="InterPro"/>
</dbReference>
<keyword evidence="5" id="KW-0720">Serine protease</keyword>
<dbReference type="PROSITE" id="PS51695">
    <property type="entry name" value="SEDOLISIN"/>
    <property type="match status" value="1"/>
</dbReference>
<evidence type="ECO:0000313" key="10">
    <source>
        <dbReference type="EMBL" id="NMP23284.1"/>
    </source>
</evidence>
<dbReference type="GO" id="GO:0008240">
    <property type="term" value="F:tripeptidyl-peptidase activity"/>
    <property type="evidence" value="ECO:0007669"/>
    <property type="project" value="TreeGrafter"/>
</dbReference>
<keyword evidence="4" id="KW-0378">Hydrolase</keyword>
<dbReference type="InterPro" id="IPR015366">
    <property type="entry name" value="S53_propep"/>
</dbReference>
<keyword evidence="2" id="KW-0645">Protease</keyword>
<reference evidence="10 11" key="1">
    <citation type="submission" date="2020-04" db="EMBL/GenBank/DDBJ databases">
        <authorList>
            <person name="Zhang R."/>
            <person name="Schippers A."/>
        </authorList>
    </citation>
    <scope>NUCLEOTIDE SEQUENCE [LARGE SCALE GENOMIC DNA]</scope>
    <source>
        <strain evidence="10 11">DSM 109850</strain>
    </source>
</reference>
<evidence type="ECO:0000259" key="9">
    <source>
        <dbReference type="PROSITE" id="PS51695"/>
    </source>
</evidence>
<evidence type="ECO:0000256" key="2">
    <source>
        <dbReference type="ARBA" id="ARBA00022670"/>
    </source>
</evidence>
<dbReference type="Proteomes" id="UP000533476">
    <property type="component" value="Unassembled WGS sequence"/>
</dbReference>
<keyword evidence="7" id="KW-0865">Zymogen</keyword>